<name>A0A5B7J2B2_PORTR</name>
<proteinExistence type="predicted"/>
<organism evidence="2 3">
    <name type="scientific">Portunus trituberculatus</name>
    <name type="common">Swimming crab</name>
    <name type="synonym">Neptunus trituberculatus</name>
    <dbReference type="NCBI Taxonomy" id="210409"/>
    <lineage>
        <taxon>Eukaryota</taxon>
        <taxon>Metazoa</taxon>
        <taxon>Ecdysozoa</taxon>
        <taxon>Arthropoda</taxon>
        <taxon>Crustacea</taxon>
        <taxon>Multicrustacea</taxon>
        <taxon>Malacostraca</taxon>
        <taxon>Eumalacostraca</taxon>
        <taxon>Eucarida</taxon>
        <taxon>Decapoda</taxon>
        <taxon>Pleocyemata</taxon>
        <taxon>Brachyura</taxon>
        <taxon>Eubrachyura</taxon>
        <taxon>Portunoidea</taxon>
        <taxon>Portunidae</taxon>
        <taxon>Portuninae</taxon>
        <taxon>Portunus</taxon>
    </lineage>
</organism>
<sequence>MIIYSFFFFQVSLQQDGLGLDFQVINVDSADLEDPSSPSPSPPVATLGPSTSEMLSPNPCTPPAILPPNMDNDAEDKYFPHFMQVGQIAGVTYRMPSTTV</sequence>
<evidence type="ECO:0000256" key="1">
    <source>
        <dbReference type="SAM" id="MobiDB-lite"/>
    </source>
</evidence>
<gene>
    <name evidence="2" type="ORF">E2C01_083009</name>
</gene>
<dbReference type="Proteomes" id="UP000324222">
    <property type="component" value="Unassembled WGS sequence"/>
</dbReference>
<accession>A0A5B7J2B2</accession>
<reference evidence="2 3" key="1">
    <citation type="submission" date="2019-05" db="EMBL/GenBank/DDBJ databases">
        <title>Another draft genome of Portunus trituberculatus and its Hox gene families provides insights of decapod evolution.</title>
        <authorList>
            <person name="Jeong J.-H."/>
            <person name="Song I."/>
            <person name="Kim S."/>
            <person name="Choi T."/>
            <person name="Kim D."/>
            <person name="Ryu S."/>
            <person name="Kim W."/>
        </authorList>
    </citation>
    <scope>NUCLEOTIDE SEQUENCE [LARGE SCALE GENOMIC DNA]</scope>
    <source>
        <tissue evidence="2">Muscle</tissue>
    </source>
</reference>
<evidence type="ECO:0000313" key="3">
    <source>
        <dbReference type="Proteomes" id="UP000324222"/>
    </source>
</evidence>
<evidence type="ECO:0000313" key="2">
    <source>
        <dbReference type="EMBL" id="MPC88116.1"/>
    </source>
</evidence>
<keyword evidence="3" id="KW-1185">Reference proteome</keyword>
<dbReference type="AlphaFoldDB" id="A0A5B7J2B2"/>
<comment type="caution">
    <text evidence="2">The sequence shown here is derived from an EMBL/GenBank/DDBJ whole genome shotgun (WGS) entry which is preliminary data.</text>
</comment>
<dbReference type="EMBL" id="VSRR010076707">
    <property type="protein sequence ID" value="MPC88116.1"/>
    <property type="molecule type" value="Genomic_DNA"/>
</dbReference>
<feature type="region of interest" description="Disordered" evidence="1">
    <location>
        <begin position="30"/>
        <end position="72"/>
    </location>
</feature>
<protein>
    <submittedName>
        <fullName evidence="2">Uncharacterized protein</fullName>
    </submittedName>
</protein>